<dbReference type="PANTHER" id="PTHR35897:SF1">
    <property type="entry name" value="METHYLTRANSFERASE AUSD"/>
    <property type="match status" value="1"/>
</dbReference>
<protein>
    <recommendedName>
        <fullName evidence="5">Methyltransferase domain-containing protein</fullName>
    </recommendedName>
</protein>
<dbReference type="Gene3D" id="3.40.50.150">
    <property type="entry name" value="Vaccinia Virus protein VP39"/>
    <property type="match status" value="1"/>
</dbReference>
<dbReference type="SUPFAM" id="SSF53335">
    <property type="entry name" value="S-adenosyl-L-methionine-dependent methyltransferases"/>
    <property type="match status" value="1"/>
</dbReference>
<dbReference type="KEGG" id="pno:SNOG_08529"/>
<evidence type="ECO:0000256" key="1">
    <source>
        <dbReference type="ARBA" id="ARBA00005179"/>
    </source>
</evidence>
<dbReference type="EMBL" id="CP069029">
    <property type="protein sequence ID" value="QRC97698.1"/>
    <property type="molecule type" value="Genomic_DNA"/>
</dbReference>
<gene>
    <name evidence="6" type="ORF">JI435_085290</name>
</gene>
<comment type="pathway">
    <text evidence="1">Secondary metabolite biosynthesis.</text>
</comment>
<keyword evidence="7" id="KW-1185">Reference proteome</keyword>
<organism evidence="6 7">
    <name type="scientific">Phaeosphaeria nodorum (strain SN15 / ATCC MYA-4574 / FGSC 10173)</name>
    <name type="common">Glume blotch fungus</name>
    <name type="synonym">Parastagonospora nodorum</name>
    <dbReference type="NCBI Taxonomy" id="321614"/>
    <lineage>
        <taxon>Eukaryota</taxon>
        <taxon>Fungi</taxon>
        <taxon>Dikarya</taxon>
        <taxon>Ascomycota</taxon>
        <taxon>Pezizomycotina</taxon>
        <taxon>Dothideomycetes</taxon>
        <taxon>Pleosporomycetidae</taxon>
        <taxon>Pleosporales</taxon>
        <taxon>Pleosporineae</taxon>
        <taxon>Phaeosphaeriaceae</taxon>
        <taxon>Parastagonospora</taxon>
    </lineage>
</organism>
<evidence type="ECO:0000313" key="6">
    <source>
        <dbReference type="EMBL" id="QRC97698.1"/>
    </source>
</evidence>
<dbReference type="OMA" id="IWWCATR"/>
<dbReference type="Pfam" id="PF13649">
    <property type="entry name" value="Methyltransf_25"/>
    <property type="match status" value="1"/>
</dbReference>
<evidence type="ECO:0000313" key="7">
    <source>
        <dbReference type="Proteomes" id="UP000663193"/>
    </source>
</evidence>
<keyword evidence="3" id="KW-0949">S-adenosyl-L-methionine</keyword>
<dbReference type="OrthoDB" id="2094832at2759"/>
<accession>A0A7U2F4Z1</accession>
<dbReference type="AlphaFoldDB" id="A0A7U2F4Z1"/>
<comment type="similarity">
    <text evidence="4">Belongs to the class I-like SAM-binding methyltransferase superfamily.</text>
</comment>
<dbReference type="Proteomes" id="UP000663193">
    <property type="component" value="Chromosome 7"/>
</dbReference>
<reference evidence="7" key="1">
    <citation type="journal article" date="2021" name="BMC Genomics">
        <title>Chromosome-level genome assembly and manually-curated proteome of model necrotroph Parastagonospora nodorum Sn15 reveals a genome-wide trove of candidate effector homologs, and redundancy of virulence-related functions within an accessory chromosome.</title>
        <authorList>
            <person name="Bertazzoni S."/>
            <person name="Jones D.A.B."/>
            <person name="Phan H.T."/>
            <person name="Tan K.-C."/>
            <person name="Hane J.K."/>
        </authorList>
    </citation>
    <scope>NUCLEOTIDE SEQUENCE [LARGE SCALE GENOMIC DNA]</scope>
    <source>
        <strain evidence="7">SN15 / ATCC MYA-4574 / FGSC 10173)</strain>
    </source>
</reference>
<sequence>MEHVGDDMAAINAKGGPLAWFDKNPTLDVMSRELQQLLKSYSGIKQDELLDHVVKIREEAWKIHPYPCIGQFLFLENNFGENDEEYKEVIQRLGKGQKLLDMACCVGQTIRTLVHGGAPSENTFGCDLYPEFIELGYELFRDHRTLKTQFLTADVFDPSSALTEIRGQMDMIFAGDFFHLWGYEKQVEVCKIVFALLRPQSGSMILGRQFGAADPEEKQGPVGVGMMFRHNVESFEKMWRDIGDELGIRITVKAKYVFVPDRQQLFCQDNGKRFSFVVRRD</sequence>
<keyword evidence="2" id="KW-0808">Transferase</keyword>
<dbReference type="InterPro" id="IPR029063">
    <property type="entry name" value="SAM-dependent_MTases_sf"/>
</dbReference>
<dbReference type="InterPro" id="IPR051654">
    <property type="entry name" value="Meroterpenoid_MTases"/>
</dbReference>
<dbReference type="PANTHER" id="PTHR35897">
    <property type="entry name" value="METHYLTRANSFERASE AUSD"/>
    <property type="match status" value="1"/>
</dbReference>
<evidence type="ECO:0000256" key="3">
    <source>
        <dbReference type="ARBA" id="ARBA00022691"/>
    </source>
</evidence>
<evidence type="ECO:0000259" key="5">
    <source>
        <dbReference type="Pfam" id="PF13649"/>
    </source>
</evidence>
<evidence type="ECO:0000256" key="2">
    <source>
        <dbReference type="ARBA" id="ARBA00022679"/>
    </source>
</evidence>
<dbReference type="GO" id="GO:0016740">
    <property type="term" value="F:transferase activity"/>
    <property type="evidence" value="ECO:0007669"/>
    <property type="project" value="UniProtKB-KW"/>
</dbReference>
<dbReference type="RefSeq" id="XP_001798840.1">
    <property type="nucleotide sequence ID" value="XM_001798788.1"/>
</dbReference>
<feature type="domain" description="Methyltransferase" evidence="5">
    <location>
        <begin position="100"/>
        <end position="199"/>
    </location>
</feature>
<evidence type="ECO:0000256" key="4">
    <source>
        <dbReference type="ARBA" id="ARBA00038314"/>
    </source>
</evidence>
<name>A0A7U2F4Z1_PHANO</name>
<dbReference type="InterPro" id="IPR041698">
    <property type="entry name" value="Methyltransf_25"/>
</dbReference>
<dbReference type="VEuPathDB" id="FungiDB:JI435_085290"/>
<proteinExistence type="inferred from homology"/>